<organism evidence="1 2">
    <name type="scientific">Daphnia pulex</name>
    <name type="common">Water flea</name>
    <dbReference type="NCBI Taxonomy" id="6669"/>
    <lineage>
        <taxon>Eukaryota</taxon>
        <taxon>Metazoa</taxon>
        <taxon>Ecdysozoa</taxon>
        <taxon>Arthropoda</taxon>
        <taxon>Crustacea</taxon>
        <taxon>Branchiopoda</taxon>
        <taxon>Diplostraca</taxon>
        <taxon>Cladocera</taxon>
        <taxon>Anomopoda</taxon>
        <taxon>Daphniidae</taxon>
        <taxon>Daphnia</taxon>
    </lineage>
</organism>
<keyword evidence="2" id="KW-1185">Reference proteome</keyword>
<evidence type="ECO:0000313" key="2">
    <source>
        <dbReference type="Proteomes" id="UP000000305"/>
    </source>
</evidence>
<dbReference type="Proteomes" id="UP000000305">
    <property type="component" value="Unassembled WGS sequence"/>
</dbReference>
<dbReference type="KEGG" id="dpx:DAPPUDRAFT_232993"/>
<sequence length="160" mass="18373">MVSKYYTTKSPKCYTTTYAAPPAEPRITKSLEYYTTTYVARAYYTVAPKYYNTKVSVYYTTTCAASTCYTETSKHFSVSVTTPRLKLTTPSKRLKTTPKRLITTLPQATHPQLIYYTTTYASSYYYTEASKYCIEKLESKSRTASKTYGAPVYYTEEPNR</sequence>
<dbReference type="EMBL" id="GL732524">
    <property type="protein sequence ID" value="EFX89745.1"/>
    <property type="molecule type" value="Genomic_DNA"/>
</dbReference>
<dbReference type="HOGENOM" id="CLU_1373481_0_0_1"/>
<accession>E9FSW8</accession>
<name>E9FSW8_DAPPU</name>
<reference evidence="1 2" key="1">
    <citation type="journal article" date="2011" name="Science">
        <title>The ecoresponsive genome of Daphnia pulex.</title>
        <authorList>
            <person name="Colbourne J.K."/>
            <person name="Pfrender M.E."/>
            <person name="Gilbert D."/>
            <person name="Thomas W.K."/>
            <person name="Tucker A."/>
            <person name="Oakley T.H."/>
            <person name="Tokishita S."/>
            <person name="Aerts A."/>
            <person name="Arnold G.J."/>
            <person name="Basu M.K."/>
            <person name="Bauer D.J."/>
            <person name="Caceres C.E."/>
            <person name="Carmel L."/>
            <person name="Casola C."/>
            <person name="Choi J.H."/>
            <person name="Detter J.C."/>
            <person name="Dong Q."/>
            <person name="Dusheyko S."/>
            <person name="Eads B.D."/>
            <person name="Frohlich T."/>
            <person name="Geiler-Samerotte K.A."/>
            <person name="Gerlach D."/>
            <person name="Hatcher P."/>
            <person name="Jogdeo S."/>
            <person name="Krijgsveld J."/>
            <person name="Kriventseva E.V."/>
            <person name="Kultz D."/>
            <person name="Laforsch C."/>
            <person name="Lindquist E."/>
            <person name="Lopez J."/>
            <person name="Manak J.R."/>
            <person name="Muller J."/>
            <person name="Pangilinan J."/>
            <person name="Patwardhan R.P."/>
            <person name="Pitluck S."/>
            <person name="Pritham E.J."/>
            <person name="Rechtsteiner A."/>
            <person name="Rho M."/>
            <person name="Rogozin I.B."/>
            <person name="Sakarya O."/>
            <person name="Salamov A."/>
            <person name="Schaack S."/>
            <person name="Shapiro H."/>
            <person name="Shiga Y."/>
            <person name="Skalitzky C."/>
            <person name="Smith Z."/>
            <person name="Souvorov A."/>
            <person name="Sung W."/>
            <person name="Tang Z."/>
            <person name="Tsuchiya D."/>
            <person name="Tu H."/>
            <person name="Vos H."/>
            <person name="Wang M."/>
            <person name="Wolf Y.I."/>
            <person name="Yamagata H."/>
            <person name="Yamada T."/>
            <person name="Ye Y."/>
            <person name="Shaw J.R."/>
            <person name="Andrews J."/>
            <person name="Crease T.J."/>
            <person name="Tang H."/>
            <person name="Lucas S.M."/>
            <person name="Robertson H.M."/>
            <person name="Bork P."/>
            <person name="Koonin E.V."/>
            <person name="Zdobnov E.M."/>
            <person name="Grigoriev I.V."/>
            <person name="Lynch M."/>
            <person name="Boore J.L."/>
        </authorList>
    </citation>
    <scope>NUCLEOTIDE SEQUENCE [LARGE SCALE GENOMIC DNA]</scope>
</reference>
<evidence type="ECO:0000313" key="1">
    <source>
        <dbReference type="EMBL" id="EFX89745.1"/>
    </source>
</evidence>
<gene>
    <name evidence="1" type="ORF">DAPPUDRAFT_232993</name>
</gene>
<dbReference type="AlphaFoldDB" id="E9FSW8"/>
<dbReference type="InParanoid" id="E9FSW8"/>
<protein>
    <submittedName>
        <fullName evidence="1">Uncharacterized protein</fullName>
    </submittedName>
</protein>
<proteinExistence type="predicted"/>